<feature type="compositionally biased region" description="Basic and acidic residues" evidence="1">
    <location>
        <begin position="723"/>
        <end position="733"/>
    </location>
</feature>
<feature type="compositionally biased region" description="Basic and acidic residues" evidence="1">
    <location>
        <begin position="97"/>
        <end position="107"/>
    </location>
</feature>
<feature type="region of interest" description="Disordered" evidence="1">
    <location>
        <begin position="96"/>
        <end position="207"/>
    </location>
</feature>
<reference evidence="2" key="1">
    <citation type="submission" date="2021-03" db="EMBL/GenBank/DDBJ databases">
        <authorList>
            <person name="Tagirdzhanova G."/>
        </authorList>
    </citation>
    <scope>NUCLEOTIDE SEQUENCE</scope>
</reference>
<feature type="region of interest" description="Disordered" evidence="1">
    <location>
        <begin position="425"/>
        <end position="449"/>
    </location>
</feature>
<feature type="region of interest" description="Disordered" evidence="1">
    <location>
        <begin position="604"/>
        <end position="733"/>
    </location>
</feature>
<dbReference type="EMBL" id="CAJPDQ010000006">
    <property type="protein sequence ID" value="CAF9911553.1"/>
    <property type="molecule type" value="Genomic_DNA"/>
</dbReference>
<dbReference type="AlphaFoldDB" id="A0A8H3ETS5"/>
<evidence type="ECO:0000256" key="1">
    <source>
        <dbReference type="SAM" id="MobiDB-lite"/>
    </source>
</evidence>
<feature type="compositionally biased region" description="Low complexity" evidence="1">
    <location>
        <begin position="116"/>
        <end position="128"/>
    </location>
</feature>
<sequence length="733" mass="81525">MASHEDGISHGHPHTSETIQVPLSMCRKHTEMTNMVAQSFKVFRDTFQGPSLQLNSPRETFRHLEDKVASAIQPYHPTPSPCQSFVCDSPTLPGLDGTHDVPHDIKARPGKRYNKSSPGLSPLPLTSPEANILTKNNLKVNLSPRAAATKRSHEPTLDKLSSRTKRRLLQEENDDVQHSRKSPKLKYSTSNTKKDLPIQPEDDNEQQTITENHKKAPDSIVQLQAIKSQEDVVKDTINEQPSTAVIETQAPSATSMENFDQFPDKSFDIFNGGDITTPRPSAMYNFNSAIRMLNPFKAVGNLFGRLSAAHSPSKSQRKILGSEDIAKQVNDHLQNFEDRLFDRLVAFQVASKSDTGAEDTVMSDASSPPLPQIAQELNSYLGTGPDLSPLHKFGHDLSLAANLSPLLPVSQFKNVTLHSNDLQQLDERNNDAYPSPLDKVLQSPTEERSKRIAVPMQIVDSLAKKDADAQNRKTDGSVANSEIGVEAPRLRNKASQHLKKMASKMNLRSRKSKANDDILINNNDYRIMKKKNKDEILRDYLMLQREKQELEKQLVMTSRPDEGGELMNIAATKTTSPSGKTQTGTDFIEVTPILLEATIPDLRVKQKRSKSPDSEDVEQTRTKRRTTSVAYAELPVSSPLASMNGNVSNTRQPQPEDSKTTQIHDEGSSEKDRLVVSSKMNDEQANHVVKKVPPVPAVPSKYRSRVPKPARAKGLSKTNTSDSDWKGWDSEIF</sequence>
<evidence type="ECO:0000313" key="3">
    <source>
        <dbReference type="Proteomes" id="UP000664169"/>
    </source>
</evidence>
<feature type="compositionally biased region" description="Polar residues" evidence="1">
    <location>
        <begin position="639"/>
        <end position="653"/>
    </location>
</feature>
<feature type="compositionally biased region" description="Basic residues" evidence="1">
    <location>
        <begin position="702"/>
        <end position="711"/>
    </location>
</feature>
<dbReference type="Proteomes" id="UP000664169">
    <property type="component" value="Unassembled WGS sequence"/>
</dbReference>
<organism evidence="2 3">
    <name type="scientific">Gomphillus americanus</name>
    <dbReference type="NCBI Taxonomy" id="1940652"/>
    <lineage>
        <taxon>Eukaryota</taxon>
        <taxon>Fungi</taxon>
        <taxon>Dikarya</taxon>
        <taxon>Ascomycota</taxon>
        <taxon>Pezizomycotina</taxon>
        <taxon>Lecanoromycetes</taxon>
        <taxon>OSLEUM clade</taxon>
        <taxon>Ostropomycetidae</taxon>
        <taxon>Ostropales</taxon>
        <taxon>Graphidaceae</taxon>
        <taxon>Gomphilloideae</taxon>
        <taxon>Gomphillus</taxon>
    </lineage>
</organism>
<feature type="compositionally biased region" description="Basic and acidic residues" evidence="1">
    <location>
        <begin position="654"/>
        <end position="685"/>
    </location>
</feature>
<keyword evidence="3" id="KW-1185">Reference proteome</keyword>
<feature type="compositionally biased region" description="Basic and acidic residues" evidence="1">
    <location>
        <begin position="610"/>
        <end position="621"/>
    </location>
</feature>
<name>A0A8H3ETS5_9LECA</name>
<comment type="caution">
    <text evidence="2">The sequence shown here is derived from an EMBL/GenBank/DDBJ whole genome shotgun (WGS) entry which is preliminary data.</text>
</comment>
<feature type="compositionally biased region" description="Basic and acidic residues" evidence="1">
    <location>
        <begin position="151"/>
        <end position="161"/>
    </location>
</feature>
<accession>A0A8H3ETS5</accession>
<protein>
    <submittedName>
        <fullName evidence="2">Uncharacterized protein</fullName>
    </submittedName>
</protein>
<evidence type="ECO:0000313" key="2">
    <source>
        <dbReference type="EMBL" id="CAF9911553.1"/>
    </source>
</evidence>
<gene>
    <name evidence="2" type="ORF">GOMPHAMPRED_007451</name>
</gene>
<proteinExistence type="predicted"/>